<dbReference type="PROSITE" id="PS50004">
    <property type="entry name" value="C2"/>
    <property type="match status" value="1"/>
</dbReference>
<sequence length="617" mass="69842">MGGKQGSIIHHVGIVLFLIWLLSSLDYFHPLVYFLSFIYLYLVLSDSESVRWLNHSIERIWPICMEEIVSQKILLPIVPWFLQKYKPWTVKEAVVQNIYLGRSPPMFTDMRVCRQSTGDDHLVLELGMNFRTAEDMNAILAVKLTKRLGFGMWTKMHLTGMHIEGKDKLLTLAFEETLVEPNMLVVDLEKFVSPKAEPWFCIDAKEPVAYTLVEIIEASGMKASDMNGLADPYVKGQLGAYRFRTKTQKKTLSPKWQEEFKIPITTWESPNILMIEVRDKDHFIDDILGDCCIKINDLRDGDKHDMWLPLQNIKTGRLHITVRVTEVEKKSTSPPCEVDALFDELKKDSSIPNTRKGAASGDHPPEKPPPVADDFEPIDVEGQRQTGIWVHHPGSEVPQIWEPRKGKNRVKPGSNLDDISFSDDSLEGNKVNTRNRVKRGLTKIGSVLNRTLKTEGEKTRSFKKRENYENWESQSPSPRQNVRAVNENGVTVNLVMEENLLSPDGDIKQDEICPESPKRKVKDVAKSILRHAGDSARSMKHVLSGKGSKMRRNAELAVESDSSFEDSIPSPDCEIEGETSPRVGVIDSVEGVETTPESENGSRGDDVERRIMDSLVV</sequence>
<evidence type="ECO:0000259" key="3">
    <source>
        <dbReference type="PROSITE" id="PS50004"/>
    </source>
</evidence>
<dbReference type="AlphaFoldDB" id="A0A9R1UI24"/>
<dbReference type="CDD" id="cd00030">
    <property type="entry name" value="C2"/>
    <property type="match status" value="1"/>
</dbReference>
<proteinExistence type="predicted"/>
<feature type="transmembrane region" description="Helical" evidence="2">
    <location>
        <begin position="12"/>
        <end position="42"/>
    </location>
</feature>
<protein>
    <recommendedName>
        <fullName evidence="3">C2 domain-containing protein</fullName>
    </recommendedName>
</protein>
<feature type="domain" description="C2" evidence="3">
    <location>
        <begin position="194"/>
        <end position="308"/>
    </location>
</feature>
<keyword evidence="5" id="KW-1185">Reference proteome</keyword>
<accession>A0A9R1UI24</accession>
<feature type="compositionally biased region" description="Basic and acidic residues" evidence="1">
    <location>
        <begin position="600"/>
        <end position="617"/>
    </location>
</feature>
<dbReference type="PRINTS" id="PR00360">
    <property type="entry name" value="C2DOMAIN"/>
</dbReference>
<dbReference type="SMART" id="SM00239">
    <property type="entry name" value="C2"/>
    <property type="match status" value="1"/>
</dbReference>
<comment type="caution">
    <text evidence="4">The sequence shown here is derived from an EMBL/GenBank/DDBJ whole genome shotgun (WGS) entry which is preliminary data.</text>
</comment>
<feature type="region of interest" description="Disordered" evidence="1">
    <location>
        <begin position="558"/>
        <end position="617"/>
    </location>
</feature>
<dbReference type="CDD" id="cd21669">
    <property type="entry name" value="SMP_SF"/>
    <property type="match status" value="1"/>
</dbReference>
<dbReference type="PANTHER" id="PTHR47042">
    <property type="entry name" value="C2 DOMAIN-CONTAINING PROTEIN-LIKE"/>
    <property type="match status" value="1"/>
</dbReference>
<reference evidence="4 5" key="1">
    <citation type="journal article" date="2017" name="Nat. Commun.">
        <title>Genome assembly with in vitro proximity ligation data and whole-genome triplication in lettuce.</title>
        <authorList>
            <person name="Reyes-Chin-Wo S."/>
            <person name="Wang Z."/>
            <person name="Yang X."/>
            <person name="Kozik A."/>
            <person name="Arikit S."/>
            <person name="Song C."/>
            <person name="Xia L."/>
            <person name="Froenicke L."/>
            <person name="Lavelle D.O."/>
            <person name="Truco M.J."/>
            <person name="Xia R."/>
            <person name="Zhu S."/>
            <person name="Xu C."/>
            <person name="Xu H."/>
            <person name="Xu X."/>
            <person name="Cox K."/>
            <person name="Korf I."/>
            <person name="Meyers B.C."/>
            <person name="Michelmore R.W."/>
        </authorList>
    </citation>
    <scope>NUCLEOTIDE SEQUENCE [LARGE SCALE GENOMIC DNA]</scope>
    <source>
        <strain evidence="5">cv. Salinas</strain>
        <tissue evidence="4">Seedlings</tissue>
    </source>
</reference>
<evidence type="ECO:0000313" key="4">
    <source>
        <dbReference type="EMBL" id="KAJ0187514.1"/>
    </source>
</evidence>
<organism evidence="4 5">
    <name type="scientific">Lactuca sativa</name>
    <name type="common">Garden lettuce</name>
    <dbReference type="NCBI Taxonomy" id="4236"/>
    <lineage>
        <taxon>Eukaryota</taxon>
        <taxon>Viridiplantae</taxon>
        <taxon>Streptophyta</taxon>
        <taxon>Embryophyta</taxon>
        <taxon>Tracheophyta</taxon>
        <taxon>Spermatophyta</taxon>
        <taxon>Magnoliopsida</taxon>
        <taxon>eudicotyledons</taxon>
        <taxon>Gunneridae</taxon>
        <taxon>Pentapetalae</taxon>
        <taxon>asterids</taxon>
        <taxon>campanulids</taxon>
        <taxon>Asterales</taxon>
        <taxon>Asteraceae</taxon>
        <taxon>Cichorioideae</taxon>
        <taxon>Cichorieae</taxon>
        <taxon>Lactucinae</taxon>
        <taxon>Lactuca</taxon>
    </lineage>
</organism>
<keyword evidence="2" id="KW-0472">Membrane</keyword>
<dbReference type="Pfam" id="PF00168">
    <property type="entry name" value="C2"/>
    <property type="match status" value="1"/>
</dbReference>
<dbReference type="Gene3D" id="2.60.40.150">
    <property type="entry name" value="C2 domain"/>
    <property type="match status" value="1"/>
</dbReference>
<dbReference type="EMBL" id="NBSK02000009">
    <property type="protein sequence ID" value="KAJ0187514.1"/>
    <property type="molecule type" value="Genomic_DNA"/>
</dbReference>
<keyword evidence="2" id="KW-0812">Transmembrane</keyword>
<name>A0A9R1UI24_LACSA</name>
<dbReference type="InterPro" id="IPR000008">
    <property type="entry name" value="C2_dom"/>
</dbReference>
<dbReference type="InterPro" id="IPR035892">
    <property type="entry name" value="C2_domain_sf"/>
</dbReference>
<evidence type="ECO:0000256" key="2">
    <source>
        <dbReference type="SAM" id="Phobius"/>
    </source>
</evidence>
<keyword evidence="2" id="KW-1133">Transmembrane helix</keyword>
<evidence type="ECO:0000313" key="5">
    <source>
        <dbReference type="Proteomes" id="UP000235145"/>
    </source>
</evidence>
<feature type="region of interest" description="Disordered" evidence="1">
    <location>
        <begin position="347"/>
        <end position="372"/>
    </location>
</feature>
<gene>
    <name evidence="4" type="ORF">LSAT_V11C900496800</name>
</gene>
<dbReference type="Proteomes" id="UP000235145">
    <property type="component" value="Unassembled WGS sequence"/>
</dbReference>
<dbReference type="PANTHER" id="PTHR47042:SF4">
    <property type="entry name" value="OS02G0313700 PROTEIN"/>
    <property type="match status" value="1"/>
</dbReference>
<evidence type="ECO:0000256" key="1">
    <source>
        <dbReference type="SAM" id="MobiDB-lite"/>
    </source>
</evidence>
<dbReference type="InterPro" id="IPR052847">
    <property type="entry name" value="Ext_Synaptotagmin/KAHRP-like"/>
</dbReference>
<dbReference type="SUPFAM" id="SSF49562">
    <property type="entry name" value="C2 domain (Calcium/lipid-binding domain, CaLB)"/>
    <property type="match status" value="1"/>
</dbReference>